<evidence type="ECO:0000313" key="4">
    <source>
        <dbReference type="Proteomes" id="UP000307702"/>
    </source>
</evidence>
<accession>A0A8H2JLK7</accession>
<reference evidence="3 4" key="1">
    <citation type="submission" date="2019-05" db="EMBL/GenBank/DDBJ databases">
        <title>Colwellia ponticola sp. nov., isolated from seawater.</title>
        <authorList>
            <person name="Yoon J.-H."/>
        </authorList>
    </citation>
    <scope>NUCLEOTIDE SEQUENCE [LARGE SCALE GENOMIC DNA]</scope>
    <source>
        <strain evidence="3 4">OISW-25</strain>
    </source>
</reference>
<dbReference type="PIRSF" id="PIRSF028688">
    <property type="entry name" value="UCP_imp_028688"/>
    <property type="match status" value="1"/>
</dbReference>
<comment type="caution">
    <text evidence="3">The sequence shown here is derived from an EMBL/GenBank/DDBJ whole genome shotgun (WGS) entry which is preliminary data.</text>
</comment>
<dbReference type="AlphaFoldDB" id="A0A8H2JLK7"/>
<dbReference type="Pfam" id="PF17680">
    <property type="entry name" value="FlgO"/>
    <property type="match status" value="1"/>
</dbReference>
<dbReference type="EMBL" id="SZVP01000015">
    <property type="protein sequence ID" value="TMM43116.1"/>
    <property type="molecule type" value="Genomic_DNA"/>
</dbReference>
<gene>
    <name evidence="3" type="ORF">FCS21_13375</name>
</gene>
<feature type="signal peptide" evidence="1">
    <location>
        <begin position="1"/>
        <end position="26"/>
    </location>
</feature>
<dbReference type="PROSITE" id="PS51257">
    <property type="entry name" value="PROKAR_LIPOPROTEIN"/>
    <property type="match status" value="1"/>
</dbReference>
<dbReference type="InterPro" id="IPR041215">
    <property type="entry name" value="FlgO_dom"/>
</dbReference>
<dbReference type="Proteomes" id="UP000307702">
    <property type="component" value="Unassembled WGS sequence"/>
</dbReference>
<feature type="domain" description="FlgO" evidence="2">
    <location>
        <begin position="61"/>
        <end position="189"/>
    </location>
</feature>
<sequence length="193" mass="21366">MFTQKYKYKFKVITALSIASLVTLSACTSVPEETVMIVNPTVNDEVYSFHTHQLVNGYTDRLAHDLFKNLRGRDITQSVVVTSFVNLDGTLQNTQKLGNLVSESLLGQVQAYEIPIIDIHLMGGVNITPTGDYAFSRDVSEILYSHKAGYILAGVLIKNERGFTVNARIMDLRTKNIVSAASTFIPTYVVDAI</sequence>
<organism evidence="3 4">
    <name type="scientific">Colwellia ponticola</name>
    <dbReference type="NCBI Taxonomy" id="2304625"/>
    <lineage>
        <taxon>Bacteria</taxon>
        <taxon>Pseudomonadati</taxon>
        <taxon>Pseudomonadota</taxon>
        <taxon>Gammaproteobacteria</taxon>
        <taxon>Alteromonadales</taxon>
        <taxon>Colwelliaceae</taxon>
        <taxon>Colwellia</taxon>
    </lineage>
</organism>
<protein>
    <recommendedName>
        <fullName evidence="2">FlgO domain-containing protein</fullName>
    </recommendedName>
</protein>
<evidence type="ECO:0000256" key="1">
    <source>
        <dbReference type="SAM" id="SignalP"/>
    </source>
</evidence>
<dbReference type="InterPro" id="IPR014549">
    <property type="entry name" value="FlgO"/>
</dbReference>
<keyword evidence="4" id="KW-1185">Reference proteome</keyword>
<keyword evidence="1" id="KW-0732">Signal</keyword>
<dbReference type="RefSeq" id="WP_138624051.1">
    <property type="nucleotide sequence ID" value="NZ_SZVP01000015.1"/>
</dbReference>
<name>A0A8H2JLK7_9GAMM</name>
<proteinExistence type="predicted"/>
<evidence type="ECO:0000259" key="2">
    <source>
        <dbReference type="Pfam" id="PF17680"/>
    </source>
</evidence>
<feature type="chain" id="PRO_5034179698" description="FlgO domain-containing protein" evidence="1">
    <location>
        <begin position="27"/>
        <end position="193"/>
    </location>
</feature>
<evidence type="ECO:0000313" key="3">
    <source>
        <dbReference type="EMBL" id="TMM43116.1"/>
    </source>
</evidence>
<dbReference type="OrthoDB" id="6116374at2"/>